<dbReference type="GO" id="GO:0008713">
    <property type="term" value="F:ADP-heptose-lipopolysaccharide heptosyltransferase activity"/>
    <property type="evidence" value="ECO:0007669"/>
    <property type="project" value="TreeGrafter"/>
</dbReference>
<evidence type="ECO:0000313" key="4">
    <source>
        <dbReference type="Proteomes" id="UP000030661"/>
    </source>
</evidence>
<dbReference type="Pfam" id="PF01075">
    <property type="entry name" value="Glyco_transf_9"/>
    <property type="match status" value="1"/>
</dbReference>
<proteinExistence type="predicted"/>
<dbReference type="InterPro" id="IPR002201">
    <property type="entry name" value="Glyco_trans_9"/>
</dbReference>
<dbReference type="GO" id="GO:0009244">
    <property type="term" value="P:lipopolysaccharide core region biosynthetic process"/>
    <property type="evidence" value="ECO:0007669"/>
    <property type="project" value="TreeGrafter"/>
</dbReference>
<evidence type="ECO:0008006" key="5">
    <source>
        <dbReference type="Google" id="ProtNLM"/>
    </source>
</evidence>
<keyword evidence="4" id="KW-1185">Reference proteome</keyword>
<dbReference type="GO" id="GO:0005829">
    <property type="term" value="C:cytosol"/>
    <property type="evidence" value="ECO:0007669"/>
    <property type="project" value="TreeGrafter"/>
</dbReference>
<evidence type="ECO:0000256" key="1">
    <source>
        <dbReference type="ARBA" id="ARBA00022676"/>
    </source>
</evidence>
<evidence type="ECO:0000256" key="2">
    <source>
        <dbReference type="ARBA" id="ARBA00022679"/>
    </source>
</evidence>
<dbReference type="STRING" id="1499967.U27_06759"/>
<dbReference type="InterPro" id="IPR051199">
    <property type="entry name" value="LPS_LOS_Heptosyltrfase"/>
</dbReference>
<organism evidence="3">
    <name type="scientific">Vecturithrix granuli</name>
    <dbReference type="NCBI Taxonomy" id="1499967"/>
    <lineage>
        <taxon>Bacteria</taxon>
        <taxon>Candidatus Moduliflexota</taxon>
        <taxon>Candidatus Vecturitrichia</taxon>
        <taxon>Candidatus Vecturitrichales</taxon>
        <taxon>Candidatus Vecturitrichaceae</taxon>
        <taxon>Candidatus Vecturithrix</taxon>
    </lineage>
</organism>
<protein>
    <recommendedName>
        <fullName evidence="5">Lipopolysaccharide heptosyltransferase II</fullName>
    </recommendedName>
</protein>
<keyword evidence="2" id="KW-0808">Transferase</keyword>
<gene>
    <name evidence="3" type="ORF">U27_06759</name>
</gene>
<accession>A0A081C5B9</accession>
<dbReference type="eggNOG" id="COG0859">
    <property type="taxonomic scope" value="Bacteria"/>
</dbReference>
<keyword evidence="1" id="KW-0328">Glycosyltransferase</keyword>
<dbReference type="HOGENOM" id="CLU_038371_0_0_0"/>
<dbReference type="Proteomes" id="UP000030661">
    <property type="component" value="Unassembled WGS sequence"/>
</dbReference>
<sequence length="342" mass="38780">MSLPFFDVLIAAFPHSRIDIIAKNTIQDVFLHHPAIHTIHSFSKKQVHGVLGLYRYGKHVRTLGVYDLFITLAPSFSSAFIGYSAGCRFRIGYRREARSWMLTHSFSEPQGIHRTHVFCDLLRLWLEQLREIPNSLPFPVPQFPNVQVQTIRFPFSAQEQQTIFLPKTADSEMSIVFNVNSEAQSRRLPLEKWIELGNRLLEDQTRRRKLVFVGAPGEEPRVQQVVQGIRRQEFILNYAGKTSIRQFAMLLRDADLVVTNDSGPMHLANAVGAPMVTFIGAADPVETEPFNRGNALVINKQLACSPCVKNVCKFSTVRCLEQISVEEIYQASLKLLQKSGDS</sequence>
<evidence type="ECO:0000313" key="3">
    <source>
        <dbReference type="EMBL" id="GAK59774.1"/>
    </source>
</evidence>
<dbReference type="AlphaFoldDB" id="A0A081C5B9"/>
<dbReference type="PANTHER" id="PTHR30160:SF7">
    <property type="entry name" value="ADP-HEPTOSE--LPS HEPTOSYLTRANSFERASE 2"/>
    <property type="match status" value="1"/>
</dbReference>
<dbReference type="SUPFAM" id="SSF53756">
    <property type="entry name" value="UDP-Glycosyltransferase/glycogen phosphorylase"/>
    <property type="match status" value="1"/>
</dbReference>
<dbReference type="PANTHER" id="PTHR30160">
    <property type="entry name" value="TETRAACYLDISACCHARIDE 4'-KINASE-RELATED"/>
    <property type="match status" value="1"/>
</dbReference>
<reference evidence="3" key="1">
    <citation type="journal article" date="2015" name="PeerJ">
        <title>First genomic representation of candidate bacterial phylum KSB3 points to enhanced environmental sensing as a trigger of wastewater bulking.</title>
        <authorList>
            <person name="Sekiguchi Y."/>
            <person name="Ohashi A."/>
            <person name="Parks D.H."/>
            <person name="Yamauchi T."/>
            <person name="Tyson G.W."/>
            <person name="Hugenholtz P."/>
        </authorList>
    </citation>
    <scope>NUCLEOTIDE SEQUENCE [LARGE SCALE GENOMIC DNA]</scope>
</reference>
<dbReference type="CDD" id="cd03789">
    <property type="entry name" value="GT9_LPS_heptosyltransferase"/>
    <property type="match status" value="1"/>
</dbReference>
<dbReference type="Gene3D" id="3.40.50.2000">
    <property type="entry name" value="Glycogen Phosphorylase B"/>
    <property type="match status" value="2"/>
</dbReference>
<dbReference type="EMBL" id="DF820470">
    <property type="protein sequence ID" value="GAK59774.1"/>
    <property type="molecule type" value="Genomic_DNA"/>
</dbReference>
<name>A0A081C5B9_VECG1</name>